<name>A0A2K3D1B7_CHLRE</name>
<feature type="compositionally biased region" description="Polar residues" evidence="1">
    <location>
        <begin position="30"/>
        <end position="39"/>
    </location>
</feature>
<evidence type="ECO:0000313" key="2">
    <source>
        <dbReference type="EMBL" id="PNW74299.1"/>
    </source>
</evidence>
<dbReference type="AlphaFoldDB" id="A0A2K3D1B7"/>
<feature type="compositionally biased region" description="Low complexity" evidence="1">
    <location>
        <begin position="257"/>
        <end position="266"/>
    </location>
</feature>
<evidence type="ECO:0000313" key="3">
    <source>
        <dbReference type="Proteomes" id="UP000006906"/>
    </source>
</evidence>
<feature type="region of interest" description="Disordered" evidence="1">
    <location>
        <begin position="15"/>
        <end position="44"/>
    </location>
</feature>
<feature type="compositionally biased region" description="Low complexity" evidence="1">
    <location>
        <begin position="160"/>
        <end position="226"/>
    </location>
</feature>
<accession>A0A2K3D1B7</accession>
<dbReference type="GeneID" id="66056100"/>
<dbReference type="KEGG" id="cre:CHLRE_13g603300v5"/>
<dbReference type="InParanoid" id="A0A2K3D1B7"/>
<feature type="compositionally biased region" description="Pro residues" evidence="1">
    <location>
        <begin position="227"/>
        <end position="236"/>
    </location>
</feature>
<reference evidence="2 3" key="1">
    <citation type="journal article" date="2007" name="Science">
        <title>The Chlamydomonas genome reveals the evolution of key animal and plant functions.</title>
        <authorList>
            <person name="Merchant S.S."/>
            <person name="Prochnik S.E."/>
            <person name="Vallon O."/>
            <person name="Harris E.H."/>
            <person name="Karpowicz S.J."/>
            <person name="Witman G.B."/>
            <person name="Terry A."/>
            <person name="Salamov A."/>
            <person name="Fritz-Laylin L.K."/>
            <person name="Marechal-Drouard L."/>
            <person name="Marshall W.F."/>
            <person name="Qu L.H."/>
            <person name="Nelson D.R."/>
            <person name="Sanderfoot A.A."/>
            <person name="Spalding M.H."/>
            <person name="Kapitonov V.V."/>
            <person name="Ren Q."/>
            <person name="Ferris P."/>
            <person name="Lindquist E."/>
            <person name="Shapiro H."/>
            <person name="Lucas S.M."/>
            <person name="Grimwood J."/>
            <person name="Schmutz J."/>
            <person name="Cardol P."/>
            <person name="Cerutti H."/>
            <person name="Chanfreau G."/>
            <person name="Chen C.L."/>
            <person name="Cognat V."/>
            <person name="Croft M.T."/>
            <person name="Dent R."/>
            <person name="Dutcher S."/>
            <person name="Fernandez E."/>
            <person name="Fukuzawa H."/>
            <person name="Gonzalez-Ballester D."/>
            <person name="Gonzalez-Halphen D."/>
            <person name="Hallmann A."/>
            <person name="Hanikenne M."/>
            <person name="Hippler M."/>
            <person name="Inwood W."/>
            <person name="Jabbari K."/>
            <person name="Kalanon M."/>
            <person name="Kuras R."/>
            <person name="Lefebvre P.A."/>
            <person name="Lemaire S.D."/>
            <person name="Lobanov A.V."/>
            <person name="Lohr M."/>
            <person name="Manuell A."/>
            <person name="Meier I."/>
            <person name="Mets L."/>
            <person name="Mittag M."/>
            <person name="Mittelmeier T."/>
            <person name="Moroney J.V."/>
            <person name="Moseley J."/>
            <person name="Napoli C."/>
            <person name="Nedelcu A.M."/>
            <person name="Niyogi K."/>
            <person name="Novoselov S.V."/>
            <person name="Paulsen I.T."/>
            <person name="Pazour G."/>
            <person name="Purton S."/>
            <person name="Ral J.P."/>
            <person name="Riano-Pachon D.M."/>
            <person name="Riekhof W."/>
            <person name="Rymarquis L."/>
            <person name="Schroda M."/>
            <person name="Stern D."/>
            <person name="Umen J."/>
            <person name="Willows R."/>
            <person name="Wilson N."/>
            <person name="Zimmer S.L."/>
            <person name="Allmer J."/>
            <person name="Balk J."/>
            <person name="Bisova K."/>
            <person name="Chen C.J."/>
            <person name="Elias M."/>
            <person name="Gendler K."/>
            <person name="Hauser C."/>
            <person name="Lamb M.R."/>
            <person name="Ledford H."/>
            <person name="Long J.C."/>
            <person name="Minagawa J."/>
            <person name="Page M.D."/>
            <person name="Pan J."/>
            <person name="Pootakham W."/>
            <person name="Roje S."/>
            <person name="Rose A."/>
            <person name="Stahlberg E."/>
            <person name="Terauchi A.M."/>
            <person name="Yang P."/>
            <person name="Ball S."/>
            <person name="Bowler C."/>
            <person name="Dieckmann C.L."/>
            <person name="Gladyshev V.N."/>
            <person name="Green P."/>
            <person name="Jorgensen R."/>
            <person name="Mayfield S."/>
            <person name="Mueller-Roeber B."/>
            <person name="Rajamani S."/>
            <person name="Sayre R.T."/>
            <person name="Brokstein P."/>
            <person name="Dubchak I."/>
            <person name="Goodstein D."/>
            <person name="Hornick L."/>
            <person name="Huang Y.W."/>
            <person name="Jhaveri J."/>
            <person name="Luo Y."/>
            <person name="Martinez D."/>
            <person name="Ngau W.C."/>
            <person name="Otillar B."/>
            <person name="Poliakov A."/>
            <person name="Porter A."/>
            <person name="Szajkowski L."/>
            <person name="Werner G."/>
            <person name="Zhou K."/>
            <person name="Grigoriev I.V."/>
            <person name="Rokhsar D.S."/>
            <person name="Grossman A.R."/>
        </authorList>
    </citation>
    <scope>NUCLEOTIDE SEQUENCE [LARGE SCALE GENOMIC DNA]</scope>
    <source>
        <strain evidence="3">CC-503</strain>
    </source>
</reference>
<gene>
    <name evidence="2" type="ORF">CHLRE_13g603300v5</name>
</gene>
<feature type="compositionally biased region" description="Low complexity" evidence="1">
    <location>
        <begin position="79"/>
        <end position="99"/>
    </location>
</feature>
<evidence type="ECO:0000256" key="1">
    <source>
        <dbReference type="SAM" id="MobiDB-lite"/>
    </source>
</evidence>
<protein>
    <submittedName>
        <fullName evidence="2">Uncharacterized protein</fullName>
    </submittedName>
</protein>
<proteinExistence type="predicted"/>
<keyword evidence="3" id="KW-1185">Reference proteome</keyword>
<dbReference type="EMBL" id="CM008974">
    <property type="protein sequence ID" value="PNW74299.1"/>
    <property type="molecule type" value="Genomic_DNA"/>
</dbReference>
<feature type="compositionally biased region" description="Polar residues" evidence="1">
    <location>
        <begin position="100"/>
        <end position="114"/>
    </location>
</feature>
<organism evidence="2 3">
    <name type="scientific">Chlamydomonas reinhardtii</name>
    <name type="common">Chlamydomonas smithii</name>
    <dbReference type="NCBI Taxonomy" id="3055"/>
    <lineage>
        <taxon>Eukaryota</taxon>
        <taxon>Viridiplantae</taxon>
        <taxon>Chlorophyta</taxon>
        <taxon>core chlorophytes</taxon>
        <taxon>Chlorophyceae</taxon>
        <taxon>CS clade</taxon>
        <taxon>Chlamydomonadales</taxon>
        <taxon>Chlamydomonadaceae</taxon>
        <taxon>Chlamydomonas</taxon>
    </lineage>
</organism>
<feature type="compositionally biased region" description="Low complexity" evidence="1">
    <location>
        <begin position="280"/>
        <end position="304"/>
    </location>
</feature>
<dbReference type="STRING" id="3055.A0A2K3D1B7"/>
<feature type="region of interest" description="Disordered" evidence="1">
    <location>
        <begin position="160"/>
        <end position="341"/>
    </location>
</feature>
<dbReference type="OrthoDB" id="10662907at2759"/>
<dbReference type="Proteomes" id="UP000006906">
    <property type="component" value="Chromosome 13"/>
</dbReference>
<dbReference type="RefSeq" id="XP_042917784.1">
    <property type="nucleotide sequence ID" value="XM_043069821.1"/>
</dbReference>
<dbReference type="Gramene" id="PNW74299">
    <property type="protein sequence ID" value="PNW74299"/>
    <property type="gene ID" value="CHLRE_13g603300v5"/>
</dbReference>
<sequence>MDEATATFAVLSVNARRTSTPGGKAMANGPGSSLQQPTTLDVGPAPPAVAVEVLQATPLRPAAPATPSSYVTPPPTRVSTTAGPGPGSAGSAAVRVSAATPGSQQPPITAQSAKRNARAPGPSPVLQRQMQKYSLRPGSTAPSQDLRAGGAVRSCAAGAAVAGASARSSPVAAAQQPAAVSAAAPASGSRASPVPQAPHTSGSGSGHASTSTPGPVAPLQAAAPAPASRPSPPPPSQHAVHTPVGGHAADMATRSVATPIPSSSPAQTPPPSRLGPSAGSSPALLSRPPQAPPSRAAQSAVPAARGSPPIPGASVNSSVARKPWSSPALLPPPQHQQAPRGIAALRQHAAAAATTSSAAAAAAAAASSSTGLRASPATAAAGVHSGTVAIPESRDLATRLDALLLAEDLVKLLVSKAVEQAEARRVLAGGRGGGSGGGMSLSPRWWGRRGEGAAGLVVLELGDEEEGDGQGTGRAGLLPSCGCSVM</sequence>
<feature type="region of interest" description="Disordered" evidence="1">
    <location>
        <begin position="60"/>
        <end position="126"/>
    </location>
</feature>